<organism evidence="3 4">
    <name type="scientific">Variovorax guangxiensis</name>
    <dbReference type="NCBI Taxonomy" id="1775474"/>
    <lineage>
        <taxon>Bacteria</taxon>
        <taxon>Pseudomonadati</taxon>
        <taxon>Pseudomonadota</taxon>
        <taxon>Betaproteobacteria</taxon>
        <taxon>Burkholderiales</taxon>
        <taxon>Comamonadaceae</taxon>
        <taxon>Variovorax</taxon>
    </lineage>
</organism>
<evidence type="ECO:0000313" key="3">
    <source>
        <dbReference type="EMBL" id="TPG30162.1"/>
    </source>
</evidence>
<feature type="signal peptide" evidence="2">
    <location>
        <begin position="1"/>
        <end position="30"/>
    </location>
</feature>
<dbReference type="CDD" id="cd07012">
    <property type="entry name" value="PBP2_Bug_TTT"/>
    <property type="match status" value="1"/>
</dbReference>
<dbReference type="InterPro" id="IPR005064">
    <property type="entry name" value="BUG"/>
</dbReference>
<keyword evidence="2" id="KW-0732">Signal</keyword>
<dbReference type="AlphaFoldDB" id="A0A502E0C6"/>
<dbReference type="OrthoDB" id="8856210at2"/>
<feature type="chain" id="PRO_5021380845" evidence="2">
    <location>
        <begin position="31"/>
        <end position="335"/>
    </location>
</feature>
<dbReference type="PROSITE" id="PS51318">
    <property type="entry name" value="TAT"/>
    <property type="match status" value="1"/>
</dbReference>
<gene>
    <name evidence="3" type="ORF">EAH82_01265</name>
</gene>
<dbReference type="RefSeq" id="WP_140838042.1">
    <property type="nucleotide sequence ID" value="NZ_RCZI01000001.1"/>
</dbReference>
<evidence type="ECO:0000256" key="2">
    <source>
        <dbReference type="SAM" id="SignalP"/>
    </source>
</evidence>
<dbReference type="PANTHER" id="PTHR42928">
    <property type="entry name" value="TRICARBOXYLATE-BINDING PROTEIN"/>
    <property type="match status" value="1"/>
</dbReference>
<dbReference type="Pfam" id="PF03401">
    <property type="entry name" value="TctC"/>
    <property type="match status" value="1"/>
</dbReference>
<accession>A0A502E0C6</accession>
<evidence type="ECO:0000256" key="1">
    <source>
        <dbReference type="ARBA" id="ARBA00006987"/>
    </source>
</evidence>
<dbReference type="Proteomes" id="UP000319212">
    <property type="component" value="Unassembled WGS sequence"/>
</dbReference>
<evidence type="ECO:0000313" key="4">
    <source>
        <dbReference type="Proteomes" id="UP000319212"/>
    </source>
</evidence>
<proteinExistence type="inferred from homology"/>
<comment type="caution">
    <text evidence="3">The sequence shown here is derived from an EMBL/GenBank/DDBJ whole genome shotgun (WGS) entry which is preliminary data.</text>
</comment>
<reference evidence="3 4" key="1">
    <citation type="journal article" date="2019" name="Environ. Microbiol.">
        <title>Species interactions and distinct microbial communities in high Arctic permafrost affected cryosols are associated with the CH4 and CO2 gas fluxes.</title>
        <authorList>
            <person name="Altshuler I."/>
            <person name="Hamel J."/>
            <person name="Turney S."/>
            <person name="Magnuson E."/>
            <person name="Levesque R."/>
            <person name="Greer C."/>
            <person name="Whyte L.G."/>
        </authorList>
    </citation>
    <scope>NUCLEOTIDE SEQUENCE [LARGE SCALE GENOMIC DNA]</scope>
    <source>
        <strain evidence="3 4">S06.C</strain>
    </source>
</reference>
<dbReference type="InterPro" id="IPR006311">
    <property type="entry name" value="TAT_signal"/>
</dbReference>
<dbReference type="Gene3D" id="3.40.190.10">
    <property type="entry name" value="Periplasmic binding protein-like II"/>
    <property type="match status" value="1"/>
</dbReference>
<name>A0A502E0C6_9BURK</name>
<sequence>MTFTLLQRRWLLSAVAVAGLAGLATRPALAQAPNWPIAGKPIRIVVPFPAGSGSDATARVIAKLMTDELGGANVIVDNKPGAGTFIGAQDVARSPADGHTLLYTIVITHTQNPHLYAKLPYDPVKDFTPLAQMVKSATVLIAPPDAPFNNVQELVTYAKANPGKLNYASFSQGSTSHLNGELLQMRTGTKMTHVPYKGTADASRALVAGEVQLYFDGTATAVQLIKAGKAKGLGTATPTRVPVLPDLPTIGEQGVKGLDIVGWQGLFGPGNMDPAVAKKVGDLLAKIARSPDMLKLIDAQGNEPSGASGPAFAAIVKNDSERWGEVIKAANIKLD</sequence>
<comment type="similarity">
    <text evidence="1">Belongs to the UPF0065 (bug) family.</text>
</comment>
<dbReference type="InterPro" id="IPR042100">
    <property type="entry name" value="Bug_dom1"/>
</dbReference>
<dbReference type="SUPFAM" id="SSF53850">
    <property type="entry name" value="Periplasmic binding protein-like II"/>
    <property type="match status" value="1"/>
</dbReference>
<dbReference type="PANTHER" id="PTHR42928:SF5">
    <property type="entry name" value="BLR1237 PROTEIN"/>
    <property type="match status" value="1"/>
</dbReference>
<dbReference type="EMBL" id="RCZI01000001">
    <property type="protein sequence ID" value="TPG30162.1"/>
    <property type="molecule type" value="Genomic_DNA"/>
</dbReference>
<dbReference type="Gene3D" id="3.40.190.150">
    <property type="entry name" value="Bordetella uptake gene, domain 1"/>
    <property type="match status" value="1"/>
</dbReference>
<protein>
    <submittedName>
        <fullName evidence="3">Tripartite tricarboxylate transporter substrate binding protein</fullName>
    </submittedName>
</protein>
<dbReference type="PIRSF" id="PIRSF017082">
    <property type="entry name" value="YflP"/>
    <property type="match status" value="1"/>
</dbReference>